<keyword evidence="1" id="KW-0732">Signal</keyword>
<dbReference type="InterPro" id="IPR024311">
    <property type="entry name" value="Lipocalin-like"/>
</dbReference>
<feature type="signal peptide" evidence="1">
    <location>
        <begin position="1"/>
        <end position="21"/>
    </location>
</feature>
<protein>
    <submittedName>
        <fullName evidence="3">Lipocalin family protein</fullName>
    </submittedName>
</protein>
<feature type="chain" id="PRO_5046872718" evidence="1">
    <location>
        <begin position="22"/>
        <end position="164"/>
    </location>
</feature>
<reference evidence="4" key="1">
    <citation type="journal article" date="2019" name="Int. J. Syst. Evol. Microbiol.">
        <title>The Global Catalogue of Microorganisms (GCM) 10K type strain sequencing project: providing services to taxonomists for standard genome sequencing and annotation.</title>
        <authorList>
            <consortium name="The Broad Institute Genomics Platform"/>
            <consortium name="The Broad Institute Genome Sequencing Center for Infectious Disease"/>
            <person name="Wu L."/>
            <person name="Ma J."/>
        </authorList>
    </citation>
    <scope>NUCLEOTIDE SEQUENCE [LARGE SCALE GENOMIC DNA]</scope>
    <source>
        <strain evidence="4">CECT 7649</strain>
    </source>
</reference>
<evidence type="ECO:0000259" key="2">
    <source>
        <dbReference type="Pfam" id="PF13648"/>
    </source>
</evidence>
<gene>
    <name evidence="3" type="ORF">ACFQ0S_06495</name>
</gene>
<dbReference type="Proteomes" id="UP001597051">
    <property type="component" value="Unassembled WGS sequence"/>
</dbReference>
<name>A0ABW3J118_9FLAO</name>
<feature type="domain" description="Lipocalin-like" evidence="2">
    <location>
        <begin position="32"/>
        <end position="136"/>
    </location>
</feature>
<dbReference type="PROSITE" id="PS51257">
    <property type="entry name" value="PROKAR_LIPOPROTEIN"/>
    <property type="match status" value="1"/>
</dbReference>
<accession>A0ABW3J118</accession>
<organism evidence="3 4">
    <name type="scientific">Flavobacterium myungsuense</name>
    <dbReference type="NCBI Taxonomy" id="651823"/>
    <lineage>
        <taxon>Bacteria</taxon>
        <taxon>Pseudomonadati</taxon>
        <taxon>Bacteroidota</taxon>
        <taxon>Flavobacteriia</taxon>
        <taxon>Flavobacteriales</taxon>
        <taxon>Flavobacteriaceae</taxon>
        <taxon>Flavobacterium</taxon>
    </lineage>
</organism>
<comment type="caution">
    <text evidence="3">The sequence shown here is derived from an EMBL/GenBank/DDBJ whole genome shotgun (WGS) entry which is preliminary data.</text>
</comment>
<sequence length="164" mass="18161">MKKYSFLFVFAVLASVMISCSNDDTASKDDVLVGTWKLTSLTVETPVLVEGVPTSNFTQIASDSQIKFNANSLGTMQYLTGLGYDSQTVNNDLVFMQTSSFGLYEFKFVLNNNVVTIFDDNNKTLSLLLDGNTLTLYKEGGIVLGNLDNDTVEQVKTKYVFKKQ</sequence>
<dbReference type="RefSeq" id="WP_379759872.1">
    <property type="nucleotide sequence ID" value="NZ_JBHSYB010000068.1"/>
</dbReference>
<evidence type="ECO:0000313" key="4">
    <source>
        <dbReference type="Proteomes" id="UP001597051"/>
    </source>
</evidence>
<dbReference type="EMBL" id="JBHTIZ010000016">
    <property type="protein sequence ID" value="MFD0984127.1"/>
    <property type="molecule type" value="Genomic_DNA"/>
</dbReference>
<evidence type="ECO:0000313" key="3">
    <source>
        <dbReference type="EMBL" id="MFD0984127.1"/>
    </source>
</evidence>
<evidence type="ECO:0000256" key="1">
    <source>
        <dbReference type="SAM" id="SignalP"/>
    </source>
</evidence>
<dbReference type="Pfam" id="PF13648">
    <property type="entry name" value="Lipocalin_4"/>
    <property type="match status" value="1"/>
</dbReference>
<proteinExistence type="predicted"/>
<keyword evidence="4" id="KW-1185">Reference proteome</keyword>